<dbReference type="PANTHER" id="PTHR23511">
    <property type="entry name" value="SYNAPTIC VESICLE GLYCOPROTEIN 2"/>
    <property type="match status" value="1"/>
</dbReference>
<dbReference type="Gene3D" id="1.20.1250.20">
    <property type="entry name" value="MFS general substrate transporter like domains"/>
    <property type="match status" value="1"/>
</dbReference>
<evidence type="ECO:0000259" key="7">
    <source>
        <dbReference type="PROSITE" id="PS50850"/>
    </source>
</evidence>
<dbReference type="InterPro" id="IPR036259">
    <property type="entry name" value="MFS_trans_sf"/>
</dbReference>
<dbReference type="SUPFAM" id="SSF103473">
    <property type="entry name" value="MFS general substrate transporter"/>
    <property type="match status" value="1"/>
</dbReference>
<evidence type="ECO:0000313" key="8">
    <source>
        <dbReference type="EMBL" id="RMX88921.1"/>
    </source>
</evidence>
<dbReference type="PANTHER" id="PTHR23511:SF4">
    <property type="entry name" value="MAJOR FACILITATOR SUPERFAMILY (MFS) PROFILE DOMAIN-CONTAINING PROTEIN"/>
    <property type="match status" value="1"/>
</dbReference>
<keyword evidence="2" id="KW-0813">Transport</keyword>
<name>A0A3M6XE03_HORWE</name>
<proteinExistence type="predicted"/>
<evidence type="ECO:0000256" key="1">
    <source>
        <dbReference type="ARBA" id="ARBA00004141"/>
    </source>
</evidence>
<evidence type="ECO:0000256" key="4">
    <source>
        <dbReference type="ARBA" id="ARBA00022989"/>
    </source>
</evidence>
<dbReference type="GO" id="GO:0016020">
    <property type="term" value="C:membrane"/>
    <property type="evidence" value="ECO:0007669"/>
    <property type="project" value="UniProtKB-SubCell"/>
</dbReference>
<keyword evidence="5 6" id="KW-0472">Membrane</keyword>
<feature type="transmembrane region" description="Helical" evidence="6">
    <location>
        <begin position="465"/>
        <end position="483"/>
    </location>
</feature>
<keyword evidence="4 6" id="KW-1133">Transmembrane helix</keyword>
<evidence type="ECO:0000256" key="3">
    <source>
        <dbReference type="ARBA" id="ARBA00022692"/>
    </source>
</evidence>
<dbReference type="Proteomes" id="UP000281245">
    <property type="component" value="Unassembled WGS sequence"/>
</dbReference>
<feature type="transmembrane region" description="Helical" evidence="6">
    <location>
        <begin position="226"/>
        <end position="249"/>
    </location>
</feature>
<gene>
    <name evidence="8" type="ORF">D0869_01267</name>
</gene>
<dbReference type="VEuPathDB" id="FungiDB:BTJ68_12403"/>
<dbReference type="EMBL" id="QWIJ01000049">
    <property type="protein sequence ID" value="RMX88921.1"/>
    <property type="molecule type" value="Genomic_DNA"/>
</dbReference>
<dbReference type="OrthoDB" id="3936150at2759"/>
<keyword evidence="3 6" id="KW-0812">Transmembrane</keyword>
<feature type="domain" description="Major facilitator superfamily (MFS) profile" evidence="7">
    <location>
        <begin position="102"/>
        <end position="648"/>
    </location>
</feature>
<dbReference type="InterPro" id="IPR020846">
    <property type="entry name" value="MFS_dom"/>
</dbReference>
<feature type="transmembrane region" description="Helical" evidence="6">
    <location>
        <begin position="144"/>
        <end position="161"/>
    </location>
</feature>
<accession>A0A3M6XE03</accession>
<protein>
    <recommendedName>
        <fullName evidence="7">Major facilitator superfamily (MFS) profile domain-containing protein</fullName>
    </recommendedName>
</protein>
<evidence type="ECO:0000256" key="2">
    <source>
        <dbReference type="ARBA" id="ARBA00022448"/>
    </source>
</evidence>
<dbReference type="Pfam" id="PF07690">
    <property type="entry name" value="MFS_1"/>
    <property type="match status" value="1"/>
</dbReference>
<dbReference type="GO" id="GO:0022857">
    <property type="term" value="F:transmembrane transporter activity"/>
    <property type="evidence" value="ECO:0007669"/>
    <property type="project" value="InterPro"/>
</dbReference>
<dbReference type="PROSITE" id="PS50850">
    <property type="entry name" value="MFS"/>
    <property type="match status" value="1"/>
</dbReference>
<feature type="transmembrane region" description="Helical" evidence="6">
    <location>
        <begin position="111"/>
        <end position="132"/>
    </location>
</feature>
<feature type="transmembrane region" description="Helical" evidence="6">
    <location>
        <begin position="192"/>
        <end position="214"/>
    </location>
</feature>
<evidence type="ECO:0000256" key="6">
    <source>
        <dbReference type="SAM" id="Phobius"/>
    </source>
</evidence>
<dbReference type="InterPro" id="IPR011701">
    <property type="entry name" value="MFS"/>
</dbReference>
<reference evidence="8 9" key="1">
    <citation type="journal article" date="2018" name="BMC Genomics">
        <title>Genomic evidence for intraspecific hybridization in a clonal and extremely halotolerant yeast.</title>
        <authorList>
            <person name="Gostincar C."/>
            <person name="Stajich J.E."/>
            <person name="Zupancic J."/>
            <person name="Zalar P."/>
            <person name="Gunde-Cimerman N."/>
        </authorList>
    </citation>
    <scope>NUCLEOTIDE SEQUENCE [LARGE SCALE GENOMIC DNA]</scope>
    <source>
        <strain evidence="8 9">EXF-6656</strain>
    </source>
</reference>
<feature type="transmembrane region" description="Helical" evidence="6">
    <location>
        <begin position="275"/>
        <end position="294"/>
    </location>
</feature>
<feature type="transmembrane region" description="Helical" evidence="6">
    <location>
        <begin position="624"/>
        <end position="645"/>
    </location>
</feature>
<evidence type="ECO:0000313" key="9">
    <source>
        <dbReference type="Proteomes" id="UP000281245"/>
    </source>
</evidence>
<dbReference type="AlphaFoldDB" id="A0A3M6XE03"/>
<evidence type="ECO:0000256" key="5">
    <source>
        <dbReference type="ARBA" id="ARBA00023136"/>
    </source>
</evidence>
<comment type="subcellular location">
    <subcellularLocation>
        <location evidence="1">Membrane</location>
        <topology evidence="1">Multi-pass membrane protein</topology>
    </subcellularLocation>
</comment>
<sequence length="653" mass="71634">MMYTELSSSTPVSKKLRSDLILQTISDYLLSKPRSAAMAAVYEDKQPYTTAPATSIPSHDTSDEISLQKGDILGQESTDPVLNAKMHLVNNAIDEIGMTPYTWRLFCLNGFGYAVDSQILLIQSIIATYAAYEFQPGFGNGMTIAAYVGMLVGALFWGLSADVIGRKYAFNISLLLSSVFCIVAGASPNWVVLGLFVCLASFGSGGNLVLDTAVFLEYLPSNKQWLLTLMAAWWGLGQLIAGLFAWAFLPNYSCPGDPTETGISCGWDNNAGWRYVWFANGALVFVMSILRITIIRLKETPKFLLGEGKDAEVVEVLQFIANKYHRPCSLTVEKLEECGITNDTTDRHGSLSAHAGSKWSPVEIWVHLRGLFATKKMELSTTLIWFSWLLIGTVTPRPLAETGLAYPLYNVFLPQYLRTRGAQLGGLSEYEQWRNYAIANACGIPSPIVAGLMCRSGWFWGRRGTMIIGTLLTMAFLFAYTQVKSNAQNAGFTSAINFCLSDFFDDEHIAFPPLRHCRTRHSGPRSLGTGVDYGPYSICSLRIQKRHLSKRPSNISLSLWSSVIFGESSGLQLNIYYGTLYAYTPEVLPSAHRGTGNGISIALNRVMGTLSAVIATYADTSTPVPIYLCAALYIVMGIVAGVFPFEPMGSRSS</sequence>
<comment type="caution">
    <text evidence="8">The sequence shown here is derived from an EMBL/GenBank/DDBJ whole genome shotgun (WGS) entry which is preliminary data.</text>
</comment>
<feature type="transmembrane region" description="Helical" evidence="6">
    <location>
        <begin position="168"/>
        <end position="186"/>
    </location>
</feature>
<organism evidence="8 9">
    <name type="scientific">Hortaea werneckii</name>
    <name type="common">Black yeast</name>
    <name type="synonym">Cladosporium werneckii</name>
    <dbReference type="NCBI Taxonomy" id="91943"/>
    <lineage>
        <taxon>Eukaryota</taxon>
        <taxon>Fungi</taxon>
        <taxon>Dikarya</taxon>
        <taxon>Ascomycota</taxon>
        <taxon>Pezizomycotina</taxon>
        <taxon>Dothideomycetes</taxon>
        <taxon>Dothideomycetidae</taxon>
        <taxon>Mycosphaerellales</taxon>
        <taxon>Teratosphaeriaceae</taxon>
        <taxon>Hortaea</taxon>
    </lineage>
</organism>